<dbReference type="EnsemblPlants" id="AET2Gv20725200.1">
    <property type="protein sequence ID" value="AET2Gv20725200.1"/>
    <property type="gene ID" value="AET2Gv20725200"/>
</dbReference>
<proteinExistence type="predicted"/>
<feature type="compositionally biased region" description="Basic residues" evidence="1">
    <location>
        <begin position="14"/>
        <end position="30"/>
    </location>
</feature>
<evidence type="ECO:0000313" key="3">
    <source>
        <dbReference type="Proteomes" id="UP000015105"/>
    </source>
</evidence>
<protein>
    <submittedName>
        <fullName evidence="2">Uncharacterized protein</fullName>
    </submittedName>
</protein>
<feature type="region of interest" description="Disordered" evidence="1">
    <location>
        <begin position="54"/>
        <end position="192"/>
    </location>
</feature>
<feature type="compositionally biased region" description="Polar residues" evidence="1">
    <location>
        <begin position="1"/>
        <end position="13"/>
    </location>
</feature>
<dbReference type="Proteomes" id="UP000015105">
    <property type="component" value="Chromosome 2D"/>
</dbReference>
<name>A0A453C3W9_AEGTS</name>
<feature type="compositionally biased region" description="Basic and acidic residues" evidence="1">
    <location>
        <begin position="82"/>
        <end position="91"/>
    </location>
</feature>
<reference evidence="2" key="3">
    <citation type="journal article" date="2017" name="Nature">
        <title>Genome sequence of the progenitor of the wheat D genome Aegilops tauschii.</title>
        <authorList>
            <person name="Luo M.C."/>
            <person name="Gu Y.Q."/>
            <person name="Puiu D."/>
            <person name="Wang H."/>
            <person name="Twardziok S.O."/>
            <person name="Deal K.R."/>
            <person name="Huo N."/>
            <person name="Zhu T."/>
            <person name="Wang L."/>
            <person name="Wang Y."/>
            <person name="McGuire P.E."/>
            <person name="Liu S."/>
            <person name="Long H."/>
            <person name="Ramasamy R.K."/>
            <person name="Rodriguez J.C."/>
            <person name="Van S.L."/>
            <person name="Yuan L."/>
            <person name="Wang Z."/>
            <person name="Xia Z."/>
            <person name="Xiao L."/>
            <person name="Anderson O.D."/>
            <person name="Ouyang S."/>
            <person name="Liang Y."/>
            <person name="Zimin A.V."/>
            <person name="Pertea G."/>
            <person name="Qi P."/>
            <person name="Bennetzen J.L."/>
            <person name="Dai X."/>
            <person name="Dawson M.W."/>
            <person name="Muller H.G."/>
            <person name="Kugler K."/>
            <person name="Rivarola-Duarte L."/>
            <person name="Spannagl M."/>
            <person name="Mayer K.F.X."/>
            <person name="Lu F.H."/>
            <person name="Bevan M.W."/>
            <person name="Leroy P."/>
            <person name="Li P."/>
            <person name="You F.M."/>
            <person name="Sun Q."/>
            <person name="Liu Z."/>
            <person name="Lyons E."/>
            <person name="Wicker T."/>
            <person name="Salzberg S.L."/>
            <person name="Devos K.M."/>
            <person name="Dvorak J."/>
        </authorList>
    </citation>
    <scope>NUCLEOTIDE SEQUENCE [LARGE SCALE GENOMIC DNA]</scope>
    <source>
        <strain evidence="2">cv. AL8/78</strain>
    </source>
</reference>
<feature type="region of interest" description="Disordered" evidence="1">
    <location>
        <begin position="1"/>
        <end position="38"/>
    </location>
</feature>
<reference evidence="2" key="4">
    <citation type="submission" date="2019-03" db="UniProtKB">
        <authorList>
            <consortium name="EnsemblPlants"/>
        </authorList>
    </citation>
    <scope>IDENTIFICATION</scope>
</reference>
<keyword evidence="3" id="KW-1185">Reference proteome</keyword>
<evidence type="ECO:0000256" key="1">
    <source>
        <dbReference type="SAM" id="MobiDB-lite"/>
    </source>
</evidence>
<accession>A0A453C3W9</accession>
<reference evidence="2" key="5">
    <citation type="journal article" date="2021" name="G3 (Bethesda)">
        <title>Aegilops tauschii genome assembly Aet v5.0 features greater sequence contiguity and improved annotation.</title>
        <authorList>
            <person name="Wang L."/>
            <person name="Zhu T."/>
            <person name="Rodriguez J.C."/>
            <person name="Deal K.R."/>
            <person name="Dubcovsky J."/>
            <person name="McGuire P.E."/>
            <person name="Lux T."/>
            <person name="Spannagl M."/>
            <person name="Mayer K.F.X."/>
            <person name="Baldrich P."/>
            <person name="Meyers B.C."/>
            <person name="Huo N."/>
            <person name="Gu Y.Q."/>
            <person name="Zhou H."/>
            <person name="Devos K.M."/>
            <person name="Bennetzen J.L."/>
            <person name="Unver T."/>
            <person name="Budak H."/>
            <person name="Gulick P.J."/>
            <person name="Galiba G."/>
            <person name="Kalapos B."/>
            <person name="Nelson D.R."/>
            <person name="Li P."/>
            <person name="You F.M."/>
            <person name="Luo M.C."/>
            <person name="Dvorak J."/>
        </authorList>
    </citation>
    <scope>NUCLEOTIDE SEQUENCE [LARGE SCALE GENOMIC DNA]</scope>
    <source>
        <strain evidence="2">cv. AL8/78</strain>
    </source>
</reference>
<dbReference type="Gramene" id="AET2Gv20725200.1">
    <property type="protein sequence ID" value="AET2Gv20725200.1"/>
    <property type="gene ID" value="AET2Gv20725200"/>
</dbReference>
<dbReference type="AlphaFoldDB" id="A0A453C3W9"/>
<evidence type="ECO:0000313" key="2">
    <source>
        <dbReference type="EnsemblPlants" id="AET2Gv20725200.1"/>
    </source>
</evidence>
<reference evidence="3" key="2">
    <citation type="journal article" date="2017" name="Nat. Plants">
        <title>The Aegilops tauschii genome reveals multiple impacts of transposons.</title>
        <authorList>
            <person name="Zhao G."/>
            <person name="Zou C."/>
            <person name="Li K."/>
            <person name="Wang K."/>
            <person name="Li T."/>
            <person name="Gao L."/>
            <person name="Zhang X."/>
            <person name="Wang H."/>
            <person name="Yang Z."/>
            <person name="Liu X."/>
            <person name="Jiang W."/>
            <person name="Mao L."/>
            <person name="Kong X."/>
            <person name="Jiao Y."/>
            <person name="Jia J."/>
        </authorList>
    </citation>
    <scope>NUCLEOTIDE SEQUENCE [LARGE SCALE GENOMIC DNA]</scope>
    <source>
        <strain evidence="3">cv. AL8/78</strain>
    </source>
</reference>
<reference evidence="3" key="1">
    <citation type="journal article" date="2014" name="Science">
        <title>Ancient hybridizations among the ancestral genomes of bread wheat.</title>
        <authorList>
            <consortium name="International Wheat Genome Sequencing Consortium,"/>
            <person name="Marcussen T."/>
            <person name="Sandve S.R."/>
            <person name="Heier L."/>
            <person name="Spannagl M."/>
            <person name="Pfeifer M."/>
            <person name="Jakobsen K.S."/>
            <person name="Wulff B.B."/>
            <person name="Steuernagel B."/>
            <person name="Mayer K.F."/>
            <person name="Olsen O.A."/>
        </authorList>
    </citation>
    <scope>NUCLEOTIDE SEQUENCE [LARGE SCALE GENOMIC DNA]</scope>
    <source>
        <strain evidence="3">cv. AL8/78</strain>
    </source>
</reference>
<sequence length="192" mass="20871">MQNNPPHAPTTRQLRLRPKLPSLPHKKSRHITLPDGQLPTAMLRASSLWNARTGSKLFKATPPREDATRTTTSPDPKLGLRHLPEDLEPRVGGRRSPRQRLQGGERRPRAPPPPAGNNGAGLHQEHLEHHPHAPQSADPLASHAATALSPYGSHHIPRQQQAGQDPAATGSPSSLTPEPQPPATTERTRPPD</sequence>
<organism evidence="2 3">
    <name type="scientific">Aegilops tauschii subsp. strangulata</name>
    <name type="common">Goatgrass</name>
    <dbReference type="NCBI Taxonomy" id="200361"/>
    <lineage>
        <taxon>Eukaryota</taxon>
        <taxon>Viridiplantae</taxon>
        <taxon>Streptophyta</taxon>
        <taxon>Embryophyta</taxon>
        <taxon>Tracheophyta</taxon>
        <taxon>Spermatophyta</taxon>
        <taxon>Magnoliopsida</taxon>
        <taxon>Liliopsida</taxon>
        <taxon>Poales</taxon>
        <taxon>Poaceae</taxon>
        <taxon>BOP clade</taxon>
        <taxon>Pooideae</taxon>
        <taxon>Triticodae</taxon>
        <taxon>Triticeae</taxon>
        <taxon>Triticinae</taxon>
        <taxon>Aegilops</taxon>
    </lineage>
</organism>